<evidence type="ECO:0000313" key="1">
    <source>
        <dbReference type="EMBL" id="THU66507.1"/>
    </source>
</evidence>
<dbReference type="Proteomes" id="UP000317650">
    <property type="component" value="Chromosome 5"/>
</dbReference>
<reference evidence="1 2" key="1">
    <citation type="journal article" date="2019" name="Nat. Plants">
        <title>Genome sequencing of Musa balbisiana reveals subgenome evolution and function divergence in polyploid bananas.</title>
        <authorList>
            <person name="Yao X."/>
        </authorList>
    </citation>
    <scope>NUCLEOTIDE SEQUENCE [LARGE SCALE GENOMIC DNA]</scope>
    <source>
        <strain evidence="2">cv. DH-PKW</strain>
        <tissue evidence="1">Leaves</tissue>
    </source>
</reference>
<accession>A0A4S8JW91</accession>
<comment type="caution">
    <text evidence="1">The sequence shown here is derived from an EMBL/GenBank/DDBJ whole genome shotgun (WGS) entry which is preliminary data.</text>
</comment>
<dbReference type="EMBL" id="PYDT01000003">
    <property type="protein sequence ID" value="THU66507.1"/>
    <property type="molecule type" value="Genomic_DNA"/>
</dbReference>
<gene>
    <name evidence="1" type="ORF">C4D60_Mb05t14880</name>
</gene>
<protein>
    <submittedName>
        <fullName evidence="1">Uncharacterized protein</fullName>
    </submittedName>
</protein>
<keyword evidence="2" id="KW-1185">Reference proteome</keyword>
<name>A0A4S8JW91_MUSBA</name>
<organism evidence="1 2">
    <name type="scientific">Musa balbisiana</name>
    <name type="common">Banana</name>
    <dbReference type="NCBI Taxonomy" id="52838"/>
    <lineage>
        <taxon>Eukaryota</taxon>
        <taxon>Viridiplantae</taxon>
        <taxon>Streptophyta</taxon>
        <taxon>Embryophyta</taxon>
        <taxon>Tracheophyta</taxon>
        <taxon>Spermatophyta</taxon>
        <taxon>Magnoliopsida</taxon>
        <taxon>Liliopsida</taxon>
        <taxon>Zingiberales</taxon>
        <taxon>Musaceae</taxon>
        <taxon>Musa</taxon>
    </lineage>
</organism>
<evidence type="ECO:0000313" key="2">
    <source>
        <dbReference type="Proteomes" id="UP000317650"/>
    </source>
</evidence>
<proteinExistence type="predicted"/>
<sequence>MALTSLHQSFPSPRSFFMASISFLSLVGHCTPNSRTSPPYPKAGLLLEPLGTAVLMVPKTENMQYKLMVS</sequence>
<dbReference type="AlphaFoldDB" id="A0A4S8JW91"/>